<evidence type="ECO:0000256" key="12">
    <source>
        <dbReference type="ARBA" id="ARBA00025185"/>
    </source>
</evidence>
<evidence type="ECO:0000256" key="3">
    <source>
        <dbReference type="ARBA" id="ARBA00011738"/>
    </source>
</evidence>
<dbReference type="GO" id="GO:0005737">
    <property type="term" value="C:cytoplasm"/>
    <property type="evidence" value="ECO:0007669"/>
    <property type="project" value="UniProtKB-SubCell"/>
</dbReference>
<organism evidence="15 16">
    <name type="scientific">Micavibrio aeruginosavorus (strain ARL-13)</name>
    <dbReference type="NCBI Taxonomy" id="856793"/>
    <lineage>
        <taxon>Bacteria</taxon>
        <taxon>Pseudomonadati</taxon>
        <taxon>Bdellovibrionota</taxon>
        <taxon>Bdellovibrionia</taxon>
        <taxon>Bdellovibrionales</taxon>
        <taxon>Pseudobdellovibrionaceae</taxon>
        <taxon>Micavibrio</taxon>
    </lineage>
</organism>
<evidence type="ECO:0000313" key="16">
    <source>
        <dbReference type="Proteomes" id="UP000009286"/>
    </source>
</evidence>
<comment type="subunit">
    <text evidence="3">Homodimer.</text>
</comment>
<accession>G2KPY7</accession>
<comment type="similarity">
    <text evidence="2">Belongs to the DtxR/MntR family.</text>
</comment>
<evidence type="ECO:0000256" key="1">
    <source>
        <dbReference type="ARBA" id="ARBA00004496"/>
    </source>
</evidence>
<proteinExistence type="inferred from homology"/>
<dbReference type="Gene3D" id="1.10.10.10">
    <property type="entry name" value="Winged helix-like DNA-binding domain superfamily/Winged helix DNA-binding domain"/>
    <property type="match status" value="1"/>
</dbReference>
<sequence>MTPKKKKLVLADPQTQSQWFSRVREAHQTETTEDYVELIADLIDAQQEARLSDLSARLGVSHATASKVISRLKDEGYVDSEPYRSIFLTDKGRTLAQKCKERHEIVLAFLIRLGVPPDTAEFDAEGIEHHISAETLDIFRRFKG</sequence>
<evidence type="ECO:0000313" key="15">
    <source>
        <dbReference type="EMBL" id="AEP10355.1"/>
    </source>
</evidence>
<evidence type="ECO:0000256" key="13">
    <source>
        <dbReference type="ARBA" id="ARBA00032593"/>
    </source>
</evidence>
<dbReference type="InterPro" id="IPR001367">
    <property type="entry name" value="Fe_dep_repressor"/>
</dbReference>
<keyword evidence="6" id="KW-0678">Repressor</keyword>
<dbReference type="SUPFAM" id="SSF46785">
    <property type="entry name" value="Winged helix' DNA-binding domain"/>
    <property type="match status" value="1"/>
</dbReference>
<dbReference type="STRING" id="856793.MICA_2047"/>
<evidence type="ECO:0000256" key="4">
    <source>
        <dbReference type="ARBA" id="ARBA00022386"/>
    </source>
</evidence>
<dbReference type="KEGG" id="mai:MICA_2047"/>
<dbReference type="GO" id="GO:0003700">
    <property type="term" value="F:DNA-binding transcription factor activity"/>
    <property type="evidence" value="ECO:0007669"/>
    <property type="project" value="InterPro"/>
</dbReference>
<gene>
    <name evidence="15" type="ordered locus">MICA_2047</name>
</gene>
<dbReference type="GO" id="GO:0046983">
    <property type="term" value="F:protein dimerization activity"/>
    <property type="evidence" value="ECO:0007669"/>
    <property type="project" value="InterPro"/>
</dbReference>
<dbReference type="PROSITE" id="PS50944">
    <property type="entry name" value="HTH_DTXR"/>
    <property type="match status" value="1"/>
</dbReference>
<feature type="domain" description="HTH dtxR-type" evidence="14">
    <location>
        <begin position="29"/>
        <end position="89"/>
    </location>
</feature>
<evidence type="ECO:0000256" key="2">
    <source>
        <dbReference type="ARBA" id="ARBA00007871"/>
    </source>
</evidence>
<keyword evidence="11" id="KW-0464">Manganese</keyword>
<keyword evidence="9" id="KW-0010">Activator</keyword>
<evidence type="ECO:0000256" key="10">
    <source>
        <dbReference type="ARBA" id="ARBA00023163"/>
    </source>
</evidence>
<comment type="subcellular location">
    <subcellularLocation>
        <location evidence="1">Cytoplasm</location>
    </subcellularLocation>
</comment>
<keyword evidence="5" id="KW-0963">Cytoplasm</keyword>
<dbReference type="InterPro" id="IPR050536">
    <property type="entry name" value="DtxR_MntR_Metal-Reg"/>
</dbReference>
<evidence type="ECO:0000256" key="6">
    <source>
        <dbReference type="ARBA" id="ARBA00022491"/>
    </source>
</evidence>
<dbReference type="GO" id="GO:0046914">
    <property type="term" value="F:transition metal ion binding"/>
    <property type="evidence" value="ECO:0007669"/>
    <property type="project" value="InterPro"/>
</dbReference>
<dbReference type="NCBIfam" id="NF008273">
    <property type="entry name" value="PRK11050.1"/>
    <property type="match status" value="1"/>
</dbReference>
<dbReference type="Gene3D" id="1.10.60.10">
    <property type="entry name" value="Iron dependent repressor, metal binding and dimerisation domain"/>
    <property type="match status" value="1"/>
</dbReference>
<dbReference type="eggNOG" id="COG1321">
    <property type="taxonomic scope" value="Bacteria"/>
</dbReference>
<dbReference type="Proteomes" id="UP000009286">
    <property type="component" value="Chromosome"/>
</dbReference>
<reference evidence="15 16" key="1">
    <citation type="journal article" date="2011" name="BMC Genomics">
        <title>Genomic insights into an obligate epibiotic bacterial predator: Micavibrio aeruginosavorus ARL-13.</title>
        <authorList>
            <person name="Wang Z."/>
            <person name="Kadouri D."/>
            <person name="Wu M."/>
        </authorList>
    </citation>
    <scope>NUCLEOTIDE SEQUENCE [LARGE SCALE GENOMIC DNA]</scope>
    <source>
        <strain evidence="15 16">ARL-13</strain>
    </source>
</reference>
<dbReference type="InterPro" id="IPR022687">
    <property type="entry name" value="HTH_DTXR"/>
</dbReference>
<keyword evidence="16" id="KW-1185">Reference proteome</keyword>
<dbReference type="InterPro" id="IPR036390">
    <property type="entry name" value="WH_DNA-bd_sf"/>
</dbReference>
<evidence type="ECO:0000256" key="11">
    <source>
        <dbReference type="ARBA" id="ARBA00023211"/>
    </source>
</evidence>
<dbReference type="HOGENOM" id="CLU_069532_2_0_5"/>
<dbReference type="PANTHER" id="PTHR33238:SF11">
    <property type="entry name" value="TRANSCRIPTIONAL REGULATOR MNTR"/>
    <property type="match status" value="1"/>
</dbReference>
<keyword evidence="7" id="KW-0805">Transcription regulation</keyword>
<evidence type="ECO:0000256" key="5">
    <source>
        <dbReference type="ARBA" id="ARBA00022490"/>
    </source>
</evidence>
<dbReference type="GO" id="GO:0003677">
    <property type="term" value="F:DNA binding"/>
    <property type="evidence" value="ECO:0007669"/>
    <property type="project" value="UniProtKB-KW"/>
</dbReference>
<dbReference type="RefSeq" id="WP_014103578.1">
    <property type="nucleotide sequence ID" value="NC_016026.1"/>
</dbReference>
<dbReference type="SMART" id="SM00529">
    <property type="entry name" value="HTH_DTXR"/>
    <property type="match status" value="1"/>
</dbReference>
<dbReference type="InterPro" id="IPR022689">
    <property type="entry name" value="Iron_dep_repressor"/>
</dbReference>
<evidence type="ECO:0000256" key="8">
    <source>
        <dbReference type="ARBA" id="ARBA00023125"/>
    </source>
</evidence>
<evidence type="ECO:0000259" key="14">
    <source>
        <dbReference type="PROSITE" id="PS50944"/>
    </source>
</evidence>
<dbReference type="Pfam" id="PF01325">
    <property type="entry name" value="Fe_dep_repress"/>
    <property type="match status" value="1"/>
</dbReference>
<protein>
    <recommendedName>
        <fullName evidence="4">Transcriptional regulator MntR</fullName>
    </recommendedName>
    <alternativeName>
        <fullName evidence="13">Manganese transport regulator</fullName>
    </alternativeName>
</protein>
<dbReference type="PANTHER" id="PTHR33238">
    <property type="entry name" value="IRON (METAL) DEPENDENT REPRESSOR, DTXR FAMILY"/>
    <property type="match status" value="1"/>
</dbReference>
<keyword evidence="8" id="KW-0238">DNA-binding</keyword>
<dbReference type="EMBL" id="CP002382">
    <property type="protein sequence ID" value="AEP10355.1"/>
    <property type="molecule type" value="Genomic_DNA"/>
</dbReference>
<evidence type="ECO:0000256" key="7">
    <source>
        <dbReference type="ARBA" id="ARBA00023015"/>
    </source>
</evidence>
<name>G2KPY7_MICAA</name>
<dbReference type="OrthoDB" id="9791355at2"/>
<evidence type="ECO:0000256" key="9">
    <source>
        <dbReference type="ARBA" id="ARBA00023159"/>
    </source>
</evidence>
<comment type="function">
    <text evidence="12">In the presence of manganese, represses expression of mntH and mntS. Up-regulates expression of mntP.</text>
</comment>
<dbReference type="InterPro" id="IPR036388">
    <property type="entry name" value="WH-like_DNA-bd_sf"/>
</dbReference>
<dbReference type="Pfam" id="PF02742">
    <property type="entry name" value="Fe_dep_repr_C"/>
    <property type="match status" value="1"/>
</dbReference>
<keyword evidence="10" id="KW-0804">Transcription</keyword>
<dbReference type="InterPro" id="IPR036421">
    <property type="entry name" value="Fe_dep_repressor_sf"/>
</dbReference>
<dbReference type="AlphaFoldDB" id="G2KPY7"/>